<dbReference type="AlphaFoldDB" id="A0A6J3LQZ4"/>
<keyword evidence="8" id="KW-0648">Protein biosynthesis</keyword>
<dbReference type="RefSeq" id="XP_033455296.1">
    <property type="nucleotide sequence ID" value="XM_033606680.1"/>
</dbReference>
<dbReference type="PRINTS" id="PR01042">
    <property type="entry name" value="TRNASYNTHASP"/>
</dbReference>
<evidence type="ECO:0000256" key="7">
    <source>
        <dbReference type="ARBA" id="ARBA00022840"/>
    </source>
</evidence>
<evidence type="ECO:0000256" key="4">
    <source>
        <dbReference type="ARBA" id="ARBA00022490"/>
    </source>
</evidence>
<keyword evidence="5" id="KW-0436">Ligase</keyword>
<organism evidence="14">
    <name type="scientific">Dissoconium aciculare CBS 342.82</name>
    <dbReference type="NCBI Taxonomy" id="1314786"/>
    <lineage>
        <taxon>Eukaryota</taxon>
        <taxon>Fungi</taxon>
        <taxon>Dikarya</taxon>
        <taxon>Ascomycota</taxon>
        <taxon>Pezizomycotina</taxon>
        <taxon>Dothideomycetes</taxon>
        <taxon>Dothideomycetidae</taxon>
        <taxon>Mycosphaerellales</taxon>
        <taxon>Dissoconiaceae</taxon>
        <taxon>Dissoconium</taxon>
    </lineage>
</organism>
<dbReference type="InterPro" id="IPR012340">
    <property type="entry name" value="NA-bd_OB-fold"/>
</dbReference>
<evidence type="ECO:0000313" key="13">
    <source>
        <dbReference type="Proteomes" id="UP000504637"/>
    </source>
</evidence>
<dbReference type="Gene3D" id="2.40.50.140">
    <property type="entry name" value="Nucleic acid-binding proteins"/>
    <property type="match status" value="1"/>
</dbReference>
<protein>
    <recommendedName>
        <fullName evidence="3">asparagine--tRNA ligase</fullName>
        <ecNumber evidence="3">6.1.1.22</ecNumber>
    </recommendedName>
    <alternativeName>
        <fullName evidence="10">Asparaginyl-tRNA synthetase</fullName>
    </alternativeName>
</protein>
<dbReference type="Gene3D" id="3.30.930.10">
    <property type="entry name" value="Bira Bifunctional Protein, Domain 2"/>
    <property type="match status" value="1"/>
</dbReference>
<dbReference type="PANTHER" id="PTHR22594">
    <property type="entry name" value="ASPARTYL/LYSYL-TRNA SYNTHETASE"/>
    <property type="match status" value="1"/>
</dbReference>
<dbReference type="GO" id="GO:0006421">
    <property type="term" value="P:asparaginyl-tRNA aminoacylation"/>
    <property type="evidence" value="ECO:0007669"/>
    <property type="project" value="TreeGrafter"/>
</dbReference>
<dbReference type="InterPro" id="IPR006195">
    <property type="entry name" value="aa-tRNA-synth_II"/>
</dbReference>
<dbReference type="Gene3D" id="3.30.1910.20">
    <property type="entry name" value="asparaginyl-tRNA synthetase, N-terminal domain"/>
    <property type="match status" value="1"/>
</dbReference>
<keyword evidence="9" id="KW-0030">Aminoacyl-tRNA synthetase</keyword>
<evidence type="ECO:0000256" key="2">
    <source>
        <dbReference type="ARBA" id="ARBA00008226"/>
    </source>
</evidence>
<dbReference type="GeneID" id="54364480"/>
<dbReference type="InterPro" id="IPR045864">
    <property type="entry name" value="aa-tRNA-synth_II/BPL/LPL"/>
</dbReference>
<evidence type="ECO:0000256" key="3">
    <source>
        <dbReference type="ARBA" id="ARBA00012816"/>
    </source>
</evidence>
<dbReference type="PROSITE" id="PS50862">
    <property type="entry name" value="AA_TRNA_LIGASE_II"/>
    <property type="match status" value="1"/>
</dbReference>
<keyword evidence="6" id="KW-0547">Nucleotide-binding</keyword>
<dbReference type="PANTHER" id="PTHR22594:SF16">
    <property type="entry name" value="ASPARAGINE--TRNA LIGASE, CYTOPLASMIC"/>
    <property type="match status" value="1"/>
</dbReference>
<reference evidence="14" key="3">
    <citation type="submission" date="2025-08" db="UniProtKB">
        <authorList>
            <consortium name="RefSeq"/>
        </authorList>
    </citation>
    <scope>IDENTIFICATION</scope>
    <source>
        <strain evidence="14">CBS 342.82</strain>
    </source>
</reference>
<reference evidence="14" key="1">
    <citation type="submission" date="2020-01" db="EMBL/GenBank/DDBJ databases">
        <authorList>
            <consortium name="DOE Joint Genome Institute"/>
            <person name="Haridas S."/>
            <person name="Albert R."/>
            <person name="Binder M."/>
            <person name="Bloem J."/>
            <person name="Labutti K."/>
            <person name="Salamov A."/>
            <person name="Andreopoulos B."/>
            <person name="Baker S.E."/>
            <person name="Barry K."/>
            <person name="Bills G."/>
            <person name="Bluhm B.H."/>
            <person name="Cannon C."/>
            <person name="Castanera R."/>
            <person name="Culley D.E."/>
            <person name="Daum C."/>
            <person name="Ezra D."/>
            <person name="Gonzalez J.B."/>
            <person name="Henrissat B."/>
            <person name="Kuo A."/>
            <person name="Liang C."/>
            <person name="Lipzen A."/>
            <person name="Lutzoni F."/>
            <person name="Magnuson J."/>
            <person name="Mondo S."/>
            <person name="Nolan M."/>
            <person name="Ohm R."/>
            <person name="Pangilinan J."/>
            <person name="Park H.-J."/>
            <person name="Ramirez L."/>
            <person name="Alfaro M."/>
            <person name="Sun H."/>
            <person name="Tritt A."/>
            <person name="Yoshinaga Y."/>
            <person name="Zwiers L.-H."/>
            <person name="Turgeon B.G."/>
            <person name="Goodwin S.B."/>
            <person name="Spatafora J.W."/>
            <person name="Crous P.W."/>
            <person name="Grigoriev I.V."/>
        </authorList>
    </citation>
    <scope>NUCLEOTIDE SEQUENCE</scope>
    <source>
        <strain evidence="14">CBS 342.82</strain>
    </source>
</reference>
<dbReference type="SUPFAM" id="SSF55681">
    <property type="entry name" value="Class II aaRS and biotin synthetases"/>
    <property type="match status" value="1"/>
</dbReference>
<proteinExistence type="inferred from homology"/>
<evidence type="ECO:0000256" key="8">
    <source>
        <dbReference type="ARBA" id="ARBA00022917"/>
    </source>
</evidence>
<dbReference type="OrthoDB" id="1931232at2759"/>
<dbReference type="Pfam" id="PF00152">
    <property type="entry name" value="tRNA-synt_2"/>
    <property type="match status" value="1"/>
</dbReference>
<accession>A0A6J3LQZ4</accession>
<feature type="domain" description="Aminoacyl-transfer RNA synthetases class-II family profile" evidence="12">
    <location>
        <begin position="277"/>
        <end position="546"/>
    </location>
</feature>
<evidence type="ECO:0000256" key="11">
    <source>
        <dbReference type="ARBA" id="ARBA00047844"/>
    </source>
</evidence>
<evidence type="ECO:0000256" key="1">
    <source>
        <dbReference type="ARBA" id="ARBA00004496"/>
    </source>
</evidence>
<reference evidence="14" key="2">
    <citation type="submission" date="2020-04" db="EMBL/GenBank/DDBJ databases">
        <authorList>
            <consortium name="NCBI Genome Project"/>
        </authorList>
    </citation>
    <scope>NUCLEOTIDE SEQUENCE</scope>
    <source>
        <strain evidence="14">CBS 342.82</strain>
    </source>
</reference>
<name>A0A6J3LQZ4_9PEZI</name>
<evidence type="ECO:0000259" key="12">
    <source>
        <dbReference type="PROSITE" id="PS50862"/>
    </source>
</evidence>
<sequence>MSLPLPQIIAEGIGVNVISVYVDEIEGSDDLKTRGTLDDSFQSLFAAYLRFPPMIQNVNFIIRVRGDQTQDCQAPAKSAVKKATARHAEYVKKRERDLEEEKVRLTRLAEARSVILSPDPSLPEPVKFKISSTKSSNIKLCTDTTTGTRVKVVGRIENMRVSKTRTFVYLSDTRGILSCMFTGEFHVVASIILQRQAAIEVFGEMKAVPEENHAPDNRELHVDHYNVIGEAPGGPESFSSIVPSDTDQAKLSSLRHLVLRRPAEAMVMKARASTLGAFRQWYKENGFREHNAPSFVQTQAEGGGSLFTVPYYGQQAYLTQTAQLYLETQLPNSQTRRHLSEYTHIESELDFISFEDLLQHIEDLLCGVIDILLSDPESAAYIKTLNPDFTRPARPFRRMQYREAITWLNEHGVLTGENKPHEFGDDIAEAAERAMTDAIGVPIMLTHFPVPIKAFYMKRCLDDPTVTESVDCLVPGVGEMVGSGMRMDNLEQLTQVMLQNKWDLDAYAFYADQRKYGISPHGGYGMGLERFLAWILKRYTVRECVPLPRYPGKW</sequence>
<evidence type="ECO:0000256" key="5">
    <source>
        <dbReference type="ARBA" id="ARBA00022598"/>
    </source>
</evidence>
<comment type="similarity">
    <text evidence="2">Belongs to the class-II aminoacyl-tRNA synthetase family.</text>
</comment>
<keyword evidence="4" id="KW-0963">Cytoplasm</keyword>
<evidence type="ECO:0000256" key="9">
    <source>
        <dbReference type="ARBA" id="ARBA00023146"/>
    </source>
</evidence>
<dbReference type="InterPro" id="IPR004364">
    <property type="entry name" value="Aa-tRNA-synt_II"/>
</dbReference>
<comment type="catalytic activity">
    <reaction evidence="11">
        <text>tRNA(Asn) + L-asparagine + ATP = L-asparaginyl-tRNA(Asn) + AMP + diphosphate + H(+)</text>
        <dbReference type="Rhea" id="RHEA:11180"/>
        <dbReference type="Rhea" id="RHEA-COMP:9659"/>
        <dbReference type="Rhea" id="RHEA-COMP:9674"/>
        <dbReference type="ChEBI" id="CHEBI:15378"/>
        <dbReference type="ChEBI" id="CHEBI:30616"/>
        <dbReference type="ChEBI" id="CHEBI:33019"/>
        <dbReference type="ChEBI" id="CHEBI:58048"/>
        <dbReference type="ChEBI" id="CHEBI:78442"/>
        <dbReference type="ChEBI" id="CHEBI:78515"/>
        <dbReference type="ChEBI" id="CHEBI:456215"/>
        <dbReference type="EC" id="6.1.1.22"/>
    </reaction>
</comment>
<dbReference type="SUPFAM" id="SSF50249">
    <property type="entry name" value="Nucleic acid-binding proteins"/>
    <property type="match status" value="1"/>
</dbReference>
<dbReference type="GO" id="GO:0004816">
    <property type="term" value="F:asparagine-tRNA ligase activity"/>
    <property type="evidence" value="ECO:0007669"/>
    <property type="project" value="UniProtKB-EC"/>
</dbReference>
<dbReference type="InterPro" id="IPR002312">
    <property type="entry name" value="Asp/Asn-tRNA-synth_IIb"/>
</dbReference>
<comment type="subcellular location">
    <subcellularLocation>
        <location evidence="1">Cytoplasm</location>
    </subcellularLocation>
</comment>
<dbReference type="Proteomes" id="UP000504637">
    <property type="component" value="Unplaced"/>
</dbReference>
<dbReference type="InterPro" id="IPR048952">
    <property type="entry name" value="AsnRS_N"/>
</dbReference>
<dbReference type="GO" id="GO:0005524">
    <property type="term" value="F:ATP binding"/>
    <property type="evidence" value="ECO:0007669"/>
    <property type="project" value="UniProtKB-KW"/>
</dbReference>
<dbReference type="GO" id="GO:0005737">
    <property type="term" value="C:cytoplasm"/>
    <property type="evidence" value="ECO:0007669"/>
    <property type="project" value="UniProtKB-SubCell"/>
</dbReference>
<keyword evidence="7" id="KW-0067">ATP-binding</keyword>
<keyword evidence="13" id="KW-1185">Reference proteome</keyword>
<dbReference type="Pfam" id="PF20917">
    <property type="entry name" value="AsnRS_N"/>
    <property type="match status" value="1"/>
</dbReference>
<evidence type="ECO:0000256" key="10">
    <source>
        <dbReference type="ARBA" id="ARBA00029886"/>
    </source>
</evidence>
<evidence type="ECO:0000256" key="6">
    <source>
        <dbReference type="ARBA" id="ARBA00022741"/>
    </source>
</evidence>
<evidence type="ECO:0000313" key="14">
    <source>
        <dbReference type="RefSeq" id="XP_033455296.1"/>
    </source>
</evidence>
<dbReference type="EC" id="6.1.1.22" evidence="3"/>
<gene>
    <name evidence="14" type="ORF">K489DRAFT_391287</name>
</gene>